<evidence type="ECO:0000313" key="2">
    <source>
        <dbReference type="Proteomes" id="UP000308549"/>
    </source>
</evidence>
<proteinExistence type="predicted"/>
<gene>
    <name evidence="1" type="ORF">B0A50_07737</name>
</gene>
<organism evidence="1 2">
    <name type="scientific">Salinomyces thailandicus</name>
    <dbReference type="NCBI Taxonomy" id="706561"/>
    <lineage>
        <taxon>Eukaryota</taxon>
        <taxon>Fungi</taxon>
        <taxon>Dikarya</taxon>
        <taxon>Ascomycota</taxon>
        <taxon>Pezizomycotina</taxon>
        <taxon>Dothideomycetes</taxon>
        <taxon>Dothideomycetidae</taxon>
        <taxon>Mycosphaerellales</taxon>
        <taxon>Teratosphaeriaceae</taxon>
        <taxon>Salinomyces</taxon>
    </lineage>
</organism>
<name>A0A4U0TLW6_9PEZI</name>
<dbReference type="Proteomes" id="UP000308549">
    <property type="component" value="Unassembled WGS sequence"/>
</dbReference>
<dbReference type="AlphaFoldDB" id="A0A4U0TLW6"/>
<accession>A0A4U0TLW6</accession>
<comment type="caution">
    <text evidence="1">The sequence shown here is derived from an EMBL/GenBank/DDBJ whole genome shotgun (WGS) entry which is preliminary data.</text>
</comment>
<reference evidence="1 2" key="1">
    <citation type="submission" date="2017-03" db="EMBL/GenBank/DDBJ databases">
        <title>Genomes of endolithic fungi from Antarctica.</title>
        <authorList>
            <person name="Coleine C."/>
            <person name="Masonjones S."/>
            <person name="Stajich J.E."/>
        </authorList>
    </citation>
    <scope>NUCLEOTIDE SEQUENCE [LARGE SCALE GENOMIC DNA]</scope>
    <source>
        <strain evidence="1 2">CCFEE 6315</strain>
    </source>
</reference>
<protein>
    <submittedName>
        <fullName evidence="1">Uncharacterized protein</fullName>
    </submittedName>
</protein>
<dbReference type="EMBL" id="NAJL01000065">
    <property type="protein sequence ID" value="TKA22837.1"/>
    <property type="molecule type" value="Genomic_DNA"/>
</dbReference>
<keyword evidence="2" id="KW-1185">Reference proteome</keyword>
<evidence type="ECO:0000313" key="1">
    <source>
        <dbReference type="EMBL" id="TKA22837.1"/>
    </source>
</evidence>
<sequence length="116" mass="12968">MSVTKGRLKCDFAGEADDATSALHKKATNGLWRLRRLLLLLLLLLLRGPQARDQVKNDPGFQLLSMDNGKQRPETVSGTMWVRFDYLAMCMLPISALQTEAEIEHGAIPRLLSEGF</sequence>